<evidence type="ECO:0000256" key="3">
    <source>
        <dbReference type="ARBA" id="ARBA00023274"/>
    </source>
</evidence>
<dbReference type="SUPFAM" id="SSF52080">
    <property type="entry name" value="Ribosomal proteins L15p and L18e"/>
    <property type="match status" value="1"/>
</dbReference>
<dbReference type="Proteomes" id="UP001392437">
    <property type="component" value="Unassembled WGS sequence"/>
</dbReference>
<gene>
    <name evidence="6" type="ORF">PG999_006209</name>
</gene>
<dbReference type="GO" id="GO:0003735">
    <property type="term" value="F:structural constituent of ribosome"/>
    <property type="evidence" value="ECO:0007669"/>
    <property type="project" value="InterPro"/>
</dbReference>
<dbReference type="AlphaFoldDB" id="A0AAW0QPV5"/>
<comment type="caution">
    <text evidence="6">The sequence shown here is derived from an EMBL/GenBank/DDBJ whole genome shotgun (WGS) entry which is preliminary data.</text>
</comment>
<dbReference type="EMBL" id="JAQQWP010000006">
    <property type="protein sequence ID" value="KAK8114140.1"/>
    <property type="molecule type" value="Genomic_DNA"/>
</dbReference>
<comment type="similarity">
    <text evidence="1">Belongs to the eukaryotic ribosomal protein eL18 family.</text>
</comment>
<dbReference type="GO" id="GO:0006412">
    <property type="term" value="P:translation"/>
    <property type="evidence" value="ECO:0007669"/>
    <property type="project" value="InterPro"/>
</dbReference>
<evidence type="ECO:0000256" key="4">
    <source>
        <dbReference type="SAM" id="MobiDB-lite"/>
    </source>
</evidence>
<accession>A0AAW0QPV5</accession>
<evidence type="ECO:0000313" key="7">
    <source>
        <dbReference type="Proteomes" id="UP001392437"/>
    </source>
</evidence>
<dbReference type="PANTHER" id="PTHR10934:SF2">
    <property type="entry name" value="LARGE RIBOSOMAL SUBUNIT PROTEIN EL18"/>
    <property type="match status" value="1"/>
</dbReference>
<dbReference type="InterPro" id="IPR036227">
    <property type="entry name" value="Ribosomal_uL15/eL18_sf"/>
</dbReference>
<dbReference type="InterPro" id="IPR021131">
    <property type="entry name" value="Ribosomal_uL15/eL18"/>
</dbReference>
<dbReference type="GO" id="GO:0022625">
    <property type="term" value="C:cytosolic large ribosomal subunit"/>
    <property type="evidence" value="ECO:0007669"/>
    <property type="project" value="TreeGrafter"/>
</dbReference>
<dbReference type="FunFam" id="3.100.10.10:FF:000001">
    <property type="entry name" value="60S ribosomal protein L18"/>
    <property type="match status" value="1"/>
</dbReference>
<dbReference type="Pfam" id="PF17135">
    <property type="entry name" value="Ribosomal_L18"/>
    <property type="match status" value="1"/>
</dbReference>
<sequence length="188" mass="21163">MGFLTKGIDLDRHHVRSTHRKAPKSDNVYLKLLVKLYRFLARRTESSFNKVILRRLFMSRINRPPVSISRIVGQSKGQEGKTVVVVGTITDDNRLLEVPKLSIAALRFTATARARVLAAGGETLTLDQLALRAPTGSNTLLLRGPKNAREAVKHFGMGPHKHKKPYTQSKGRKFEKARGRRRSRGFKV</sequence>
<dbReference type="InterPro" id="IPR021132">
    <property type="entry name" value="Ribosomal_eL18/eL18-A/B/_CS"/>
</dbReference>
<feature type="domain" description="Large ribosomal subunit protein uL15/eL18" evidence="5">
    <location>
        <begin position="7"/>
        <end position="188"/>
    </location>
</feature>
<protein>
    <submittedName>
        <fullName evidence="6">Eukaryotic ribosomal protein L18</fullName>
    </submittedName>
</protein>
<name>A0AAW0QPV5_9PEZI</name>
<feature type="region of interest" description="Disordered" evidence="4">
    <location>
        <begin position="156"/>
        <end position="188"/>
    </location>
</feature>
<evidence type="ECO:0000256" key="1">
    <source>
        <dbReference type="ARBA" id="ARBA00006815"/>
    </source>
</evidence>
<organism evidence="6 7">
    <name type="scientific">Apiospora kogelbergensis</name>
    <dbReference type="NCBI Taxonomy" id="1337665"/>
    <lineage>
        <taxon>Eukaryota</taxon>
        <taxon>Fungi</taxon>
        <taxon>Dikarya</taxon>
        <taxon>Ascomycota</taxon>
        <taxon>Pezizomycotina</taxon>
        <taxon>Sordariomycetes</taxon>
        <taxon>Xylariomycetidae</taxon>
        <taxon>Amphisphaeriales</taxon>
        <taxon>Apiosporaceae</taxon>
        <taxon>Apiospora</taxon>
    </lineage>
</organism>
<feature type="compositionally biased region" description="Basic residues" evidence="4">
    <location>
        <begin position="159"/>
        <end position="171"/>
    </location>
</feature>
<evidence type="ECO:0000313" key="6">
    <source>
        <dbReference type="EMBL" id="KAK8114140.1"/>
    </source>
</evidence>
<keyword evidence="2 6" id="KW-0689">Ribosomal protein</keyword>
<dbReference type="PROSITE" id="PS01106">
    <property type="entry name" value="RIBOSOMAL_L18E"/>
    <property type="match status" value="1"/>
</dbReference>
<dbReference type="Gene3D" id="3.100.10.10">
    <property type="match status" value="1"/>
</dbReference>
<feature type="compositionally biased region" description="Basic residues" evidence="4">
    <location>
        <begin position="178"/>
        <end position="188"/>
    </location>
</feature>
<dbReference type="InterPro" id="IPR000039">
    <property type="entry name" value="Ribosomal_eL18"/>
</dbReference>
<evidence type="ECO:0000256" key="2">
    <source>
        <dbReference type="ARBA" id="ARBA00022980"/>
    </source>
</evidence>
<keyword evidence="3" id="KW-0687">Ribonucleoprotein</keyword>
<dbReference type="GO" id="GO:0003723">
    <property type="term" value="F:RNA binding"/>
    <property type="evidence" value="ECO:0007669"/>
    <property type="project" value="TreeGrafter"/>
</dbReference>
<reference evidence="6 7" key="1">
    <citation type="submission" date="2023-01" db="EMBL/GenBank/DDBJ databases">
        <title>Analysis of 21 Apiospora genomes using comparative genomics revels a genus with tremendous synthesis potential of carbohydrate active enzymes and secondary metabolites.</title>
        <authorList>
            <person name="Sorensen T."/>
        </authorList>
    </citation>
    <scope>NUCLEOTIDE SEQUENCE [LARGE SCALE GENOMIC DNA]</scope>
    <source>
        <strain evidence="6 7">CBS 117206</strain>
    </source>
</reference>
<keyword evidence="7" id="KW-1185">Reference proteome</keyword>
<dbReference type="PANTHER" id="PTHR10934">
    <property type="entry name" value="60S RIBOSOMAL PROTEIN L18"/>
    <property type="match status" value="1"/>
</dbReference>
<proteinExistence type="inferred from homology"/>
<evidence type="ECO:0000259" key="5">
    <source>
        <dbReference type="Pfam" id="PF17135"/>
    </source>
</evidence>